<keyword evidence="2" id="KW-1185">Reference proteome</keyword>
<comment type="caution">
    <text evidence="1">The sequence shown here is derived from an EMBL/GenBank/DDBJ whole genome shotgun (WGS) entry which is preliminary data.</text>
</comment>
<evidence type="ECO:0000313" key="2">
    <source>
        <dbReference type="Proteomes" id="UP000283128"/>
    </source>
</evidence>
<evidence type="ECO:0000313" key="1">
    <source>
        <dbReference type="EMBL" id="RVU16804.1"/>
    </source>
</evidence>
<proteinExistence type="predicted"/>
<name>A0A437P3F3_9ACTN</name>
<protein>
    <submittedName>
        <fullName evidence="1">Uncharacterized protein</fullName>
    </submittedName>
</protein>
<dbReference type="EMBL" id="RZYA01000026">
    <property type="protein sequence ID" value="RVU16804.1"/>
    <property type="molecule type" value="Genomic_DNA"/>
</dbReference>
<organism evidence="1 2">
    <name type="scientific">Streptomyces antnestii</name>
    <dbReference type="NCBI Taxonomy" id="2494256"/>
    <lineage>
        <taxon>Bacteria</taxon>
        <taxon>Bacillati</taxon>
        <taxon>Actinomycetota</taxon>
        <taxon>Actinomycetes</taxon>
        <taxon>Kitasatosporales</taxon>
        <taxon>Streptomycetaceae</taxon>
        <taxon>Streptomyces</taxon>
    </lineage>
</organism>
<reference evidence="1 2" key="1">
    <citation type="submission" date="2019-01" db="EMBL/GenBank/DDBJ databases">
        <title>Genome sequences of Streptomyces and Rhizobium isolates collected from root and soil.</title>
        <authorList>
            <person name="Chhettri S."/>
            <person name="Sevigny J.L."/>
            <person name="Sen A."/>
            <person name="Ennis N."/>
            <person name="Tisa L."/>
        </authorList>
    </citation>
    <scope>NUCLEOTIDE SEQUENCE [LARGE SCALE GENOMIC DNA]</scope>
    <source>
        <strain evidence="1 2">San01</strain>
    </source>
</reference>
<gene>
    <name evidence="1" type="ORF">EOT10_35915</name>
</gene>
<sequence length="72" mass="8105">MSITQQYALDVYRASLHGEPAPPAPGRHDWRTVRELRDYRRFEAVIAGRPARGGIRAALARLTHTRHRAAGC</sequence>
<dbReference type="Proteomes" id="UP000283128">
    <property type="component" value="Unassembled WGS sequence"/>
</dbReference>
<dbReference type="AlphaFoldDB" id="A0A437P3F3"/>
<dbReference type="OrthoDB" id="4333273at2"/>
<accession>A0A437P3F3</accession>